<keyword evidence="2" id="KW-1185">Reference proteome</keyword>
<protein>
    <submittedName>
        <fullName evidence="1">Uncharacterized protein</fullName>
    </submittedName>
</protein>
<organism evidence="1 2">
    <name type="scientific">Aurantiacibacter atlanticus</name>
    <dbReference type="NCBI Taxonomy" id="1648404"/>
    <lineage>
        <taxon>Bacteria</taxon>
        <taxon>Pseudomonadati</taxon>
        <taxon>Pseudomonadota</taxon>
        <taxon>Alphaproteobacteria</taxon>
        <taxon>Sphingomonadales</taxon>
        <taxon>Erythrobacteraceae</taxon>
        <taxon>Aurantiacibacter</taxon>
    </lineage>
</organism>
<evidence type="ECO:0000313" key="2">
    <source>
        <dbReference type="Proteomes" id="UP000059113"/>
    </source>
</evidence>
<reference evidence="1 2" key="1">
    <citation type="submission" date="2016-04" db="EMBL/GenBank/DDBJ databases">
        <title>The complete genome sequence of Erythrobacter atlanticus s21-N3.</title>
        <authorList>
            <person name="Wang W."/>
            <person name="Wang L."/>
            <person name="Zhuang L."/>
            <person name="Shao Z."/>
        </authorList>
    </citation>
    <scope>NUCLEOTIDE SEQUENCE [LARGE SCALE GENOMIC DNA]</scope>
    <source>
        <strain evidence="2">s21-N3</strain>
        <plasmid evidence="2">Plasmid</plasmid>
    </source>
</reference>
<dbReference type="EMBL" id="CP015441">
    <property type="protein sequence ID" value="ANC50788.1"/>
    <property type="molecule type" value="Genomic_DNA"/>
</dbReference>
<accession>A0A160HUX8</accession>
<keyword evidence="1" id="KW-0614">Plasmid</keyword>
<proteinExistence type="predicted"/>
<name>A0A160HUX8_9SPHN</name>
<dbReference type="Proteomes" id="UP000059113">
    <property type="component" value="Plasmid"/>
</dbReference>
<dbReference type="AlphaFoldDB" id="A0A160HUX8"/>
<gene>
    <name evidence="1" type="ORF">CP97_15097</name>
</gene>
<evidence type="ECO:0000313" key="1">
    <source>
        <dbReference type="EMBL" id="ANC50788.1"/>
    </source>
</evidence>
<sequence length="119" mass="13068">MSKEPPCQQDHLCRFSLHQAGLESRPVLTPYSVHSSPLCRLKREPPVRSCTAQRSAIFCVGWDYAGLRSGRLMIASCAVLSSIDAGAQGIQRKRQPTRPILRRVSGALSGFSKTRVTST</sequence>
<geneLocation type="plasmid" evidence="2"/>
<dbReference type="KEGG" id="ery:CP97_15097"/>